<dbReference type="Pfam" id="PF04060">
    <property type="entry name" value="FeS"/>
    <property type="match status" value="1"/>
</dbReference>
<dbReference type="GO" id="GO:0051539">
    <property type="term" value="F:4 iron, 4 sulfur cluster binding"/>
    <property type="evidence" value="ECO:0007669"/>
    <property type="project" value="UniProtKB-KW"/>
</dbReference>
<evidence type="ECO:0000256" key="1">
    <source>
        <dbReference type="ARBA" id="ARBA00022485"/>
    </source>
</evidence>
<keyword evidence="7" id="KW-1185">Reference proteome</keyword>
<keyword evidence="2" id="KW-0479">Metal-binding</keyword>
<dbReference type="Proteomes" id="UP000199584">
    <property type="component" value="Unassembled WGS sequence"/>
</dbReference>
<evidence type="ECO:0000256" key="4">
    <source>
        <dbReference type="ARBA" id="ARBA00023014"/>
    </source>
</evidence>
<evidence type="ECO:0000256" key="2">
    <source>
        <dbReference type="ARBA" id="ARBA00022723"/>
    </source>
</evidence>
<dbReference type="EMBL" id="FOYM01000022">
    <property type="protein sequence ID" value="SFR11080.1"/>
    <property type="molecule type" value="Genomic_DNA"/>
</dbReference>
<dbReference type="STRING" id="39060.SAMN05660706_12238"/>
<keyword evidence="1" id="KW-0004">4Fe-4S</keyword>
<evidence type="ECO:0000313" key="7">
    <source>
        <dbReference type="Proteomes" id="UP000199584"/>
    </source>
</evidence>
<proteinExistence type="predicted"/>
<keyword evidence="4" id="KW-0411">Iron-sulfur</keyword>
<protein>
    <submittedName>
        <fullName evidence="6">Metal-binding trascriptional regulator, contains putative Fe-S cluster and ArsR family DNA binding domain</fullName>
    </submittedName>
</protein>
<keyword evidence="3" id="KW-0408">Iron</keyword>
<evidence type="ECO:0000256" key="3">
    <source>
        <dbReference type="ARBA" id="ARBA00023004"/>
    </source>
</evidence>
<dbReference type="GO" id="GO:0046872">
    <property type="term" value="F:metal ion binding"/>
    <property type="evidence" value="ECO:0007669"/>
    <property type="project" value="UniProtKB-KW"/>
</dbReference>
<dbReference type="InterPro" id="IPR007202">
    <property type="entry name" value="4Fe-4S_dom"/>
</dbReference>
<dbReference type="PROSITE" id="PS51656">
    <property type="entry name" value="4FE4S"/>
    <property type="match status" value="1"/>
</dbReference>
<gene>
    <name evidence="6" type="ORF">SAMN05660706_12238</name>
</gene>
<reference evidence="7" key="1">
    <citation type="submission" date="2016-10" db="EMBL/GenBank/DDBJ databases">
        <authorList>
            <person name="Varghese N."/>
            <person name="Submissions S."/>
        </authorList>
    </citation>
    <scope>NUCLEOTIDE SEQUENCE [LARGE SCALE GENOMIC DNA]</scope>
    <source>
        <strain evidence="7">DSM 3669</strain>
    </source>
</reference>
<name>A0A1I6E013_9FIRM</name>
<sequence length="176" mass="20226">MFLRDIDIEYIQPCIVVPNRIRFKARLTDDITEVMPYLNSVIKNAVYNHDGKLLTFTKEQRLLTLYPMELTVAKALSSTDAYELTDWVKKLINDTYANKDKIKPMYERRAKPTPLEIYGWLPKQSGCRLCGEPTCLAFAAKLILGEKQLKDCPPIWEPGKEDLLEPLQGIMEALGF</sequence>
<dbReference type="AlphaFoldDB" id="A0A1I6E013"/>
<evidence type="ECO:0000259" key="5">
    <source>
        <dbReference type="PROSITE" id="PS51656"/>
    </source>
</evidence>
<dbReference type="Gene3D" id="1.10.15.40">
    <property type="entry name" value="Electron transport complex subunit B, putative Fe-S cluster"/>
    <property type="match status" value="1"/>
</dbReference>
<organism evidence="6 7">
    <name type="scientific">Desulfoscipio geothermicus DSM 3669</name>
    <dbReference type="NCBI Taxonomy" id="1121426"/>
    <lineage>
        <taxon>Bacteria</taxon>
        <taxon>Bacillati</taxon>
        <taxon>Bacillota</taxon>
        <taxon>Clostridia</taxon>
        <taxon>Eubacteriales</taxon>
        <taxon>Desulfallaceae</taxon>
        <taxon>Desulfoscipio</taxon>
    </lineage>
</organism>
<accession>A0A1I6E013</accession>
<dbReference type="OrthoDB" id="9793312at2"/>
<dbReference type="RefSeq" id="WP_092485051.1">
    <property type="nucleotide sequence ID" value="NZ_FOYM01000022.1"/>
</dbReference>
<feature type="domain" description="4Fe-4S" evidence="5">
    <location>
        <begin position="109"/>
        <end position="169"/>
    </location>
</feature>
<evidence type="ECO:0000313" key="6">
    <source>
        <dbReference type="EMBL" id="SFR11080.1"/>
    </source>
</evidence>